<gene>
    <name evidence="1" type="ORF">EJ06DRAFT_532268</name>
</gene>
<sequence>MEYVPVFLPDGTLPHKYENDAPWDSVRQKPRPRFVWPRDGKRTSRLGRAKDLLQGRGPDIFISTHGDRPTRGRWTNRALMDPFLFDNTNDPMPWAKRDPNEQYDFLTRRYRAPQRWTWSDAKWPLKDADRYMHPLAFRCEEGDWFQLRNMAPFPGHFLPGHNMPFMRRPPFA</sequence>
<reference evidence="1" key="1">
    <citation type="journal article" date="2020" name="Stud. Mycol.">
        <title>101 Dothideomycetes genomes: a test case for predicting lifestyles and emergence of pathogens.</title>
        <authorList>
            <person name="Haridas S."/>
            <person name="Albert R."/>
            <person name="Binder M."/>
            <person name="Bloem J."/>
            <person name="Labutti K."/>
            <person name="Salamov A."/>
            <person name="Andreopoulos B."/>
            <person name="Baker S."/>
            <person name="Barry K."/>
            <person name="Bills G."/>
            <person name="Bluhm B."/>
            <person name="Cannon C."/>
            <person name="Castanera R."/>
            <person name="Culley D."/>
            <person name="Daum C."/>
            <person name="Ezra D."/>
            <person name="Gonzalez J."/>
            <person name="Henrissat B."/>
            <person name="Kuo A."/>
            <person name="Liang C."/>
            <person name="Lipzen A."/>
            <person name="Lutzoni F."/>
            <person name="Magnuson J."/>
            <person name="Mondo S."/>
            <person name="Nolan M."/>
            <person name="Ohm R."/>
            <person name="Pangilinan J."/>
            <person name="Park H.-J."/>
            <person name="Ramirez L."/>
            <person name="Alfaro M."/>
            <person name="Sun H."/>
            <person name="Tritt A."/>
            <person name="Yoshinaga Y."/>
            <person name="Zwiers L.-H."/>
            <person name="Turgeon B."/>
            <person name="Goodwin S."/>
            <person name="Spatafora J."/>
            <person name="Crous P."/>
            <person name="Grigoriev I."/>
        </authorList>
    </citation>
    <scope>NUCLEOTIDE SEQUENCE</scope>
    <source>
        <strain evidence="1">CBS 262.69</strain>
    </source>
</reference>
<dbReference type="OrthoDB" id="5331170at2759"/>
<organism evidence="1 2">
    <name type="scientific">Trichodelitschia bisporula</name>
    <dbReference type="NCBI Taxonomy" id="703511"/>
    <lineage>
        <taxon>Eukaryota</taxon>
        <taxon>Fungi</taxon>
        <taxon>Dikarya</taxon>
        <taxon>Ascomycota</taxon>
        <taxon>Pezizomycotina</taxon>
        <taxon>Dothideomycetes</taxon>
        <taxon>Dothideomycetes incertae sedis</taxon>
        <taxon>Phaeotrichales</taxon>
        <taxon>Phaeotrichaceae</taxon>
        <taxon>Trichodelitschia</taxon>
    </lineage>
</organism>
<keyword evidence="2" id="KW-1185">Reference proteome</keyword>
<protein>
    <submittedName>
        <fullName evidence="1">Uncharacterized protein</fullName>
    </submittedName>
</protein>
<dbReference type="AlphaFoldDB" id="A0A6G1HRI8"/>
<accession>A0A6G1HRI8</accession>
<evidence type="ECO:0000313" key="2">
    <source>
        <dbReference type="Proteomes" id="UP000799640"/>
    </source>
</evidence>
<name>A0A6G1HRI8_9PEZI</name>
<proteinExistence type="predicted"/>
<dbReference type="EMBL" id="ML996700">
    <property type="protein sequence ID" value="KAF2398534.1"/>
    <property type="molecule type" value="Genomic_DNA"/>
</dbReference>
<evidence type="ECO:0000313" key="1">
    <source>
        <dbReference type="EMBL" id="KAF2398534.1"/>
    </source>
</evidence>
<dbReference type="Proteomes" id="UP000799640">
    <property type="component" value="Unassembled WGS sequence"/>
</dbReference>